<dbReference type="InterPro" id="IPR006600">
    <property type="entry name" value="HTH_CenpB_DNA-bd_dom"/>
</dbReference>
<feature type="domain" description="HTH CENPB-type" evidence="3">
    <location>
        <begin position="167"/>
        <end position="238"/>
    </location>
</feature>
<feature type="region of interest" description="Disordered" evidence="2">
    <location>
        <begin position="232"/>
        <end position="251"/>
    </location>
</feature>
<dbReference type="GO" id="GO:0003677">
    <property type="term" value="F:DNA binding"/>
    <property type="evidence" value="ECO:0007669"/>
    <property type="project" value="UniProtKB-KW"/>
</dbReference>
<reference evidence="4 5" key="1">
    <citation type="journal article" date="2018" name="Sci. Rep.">
        <title>Characterisation of pathogen-specific regions and novel effector candidates in Fusarium oxysporum f. sp. cepae.</title>
        <authorList>
            <person name="Armitage A.D."/>
            <person name="Taylor A."/>
            <person name="Sobczyk M.K."/>
            <person name="Baxter L."/>
            <person name="Greenfield B.P."/>
            <person name="Bates H.J."/>
            <person name="Wilson F."/>
            <person name="Jackson A.C."/>
            <person name="Ott S."/>
            <person name="Harrison R.J."/>
            <person name="Clarkson J.P."/>
        </authorList>
    </citation>
    <scope>NUCLEOTIDE SEQUENCE [LARGE SCALE GENOMIC DNA]</scope>
    <source>
        <strain evidence="4 5">FoC_Fus2</strain>
    </source>
</reference>
<dbReference type="InterPro" id="IPR012337">
    <property type="entry name" value="RNaseH-like_sf"/>
</dbReference>
<dbReference type="Proteomes" id="UP000270866">
    <property type="component" value="Unassembled WGS sequence"/>
</dbReference>
<comment type="caution">
    <text evidence="4">The sequence shown here is derived from an EMBL/GenBank/DDBJ whole genome shotgun (WGS) entry which is preliminary data.</text>
</comment>
<dbReference type="SUPFAM" id="SSF53098">
    <property type="entry name" value="Ribonuclease H-like"/>
    <property type="match status" value="1"/>
</dbReference>
<gene>
    <name evidence="4" type="ORF">BFJ65_g17795</name>
</gene>
<dbReference type="GO" id="GO:0046983">
    <property type="term" value="F:protein dimerization activity"/>
    <property type="evidence" value="ECO:0007669"/>
    <property type="project" value="InterPro"/>
</dbReference>
<dbReference type="AlphaFoldDB" id="A0A3L6MU82"/>
<accession>A0A3L6MU82</accession>
<proteinExistence type="predicted"/>
<evidence type="ECO:0000313" key="5">
    <source>
        <dbReference type="Proteomes" id="UP000270866"/>
    </source>
</evidence>
<evidence type="ECO:0000256" key="1">
    <source>
        <dbReference type="ARBA" id="ARBA00023125"/>
    </source>
</evidence>
<sequence>MVREVWEREYRHLQIVRNSVADEPVAKRQRKYYNPFQAYCERTRTVSGCSMVKEEASSPDGIDDEMDELESWQSSWEDGDNDVRDPVSYWHERRRRYPRLSRMALDFLTIQPMSAECERLFAAAGRMVTPLRSRLDADIIGMCQVLRSWLRAGVIDDLDEFSRVPDANMGRPRLLLDDEEEAIVCFIIWMQKSGLPAAKNEIEDAADTIRRRRNPNAPPVSRMWYRRFRDDHPEPALSTSQVKSSQSSSLS</sequence>
<evidence type="ECO:0000256" key="2">
    <source>
        <dbReference type="SAM" id="MobiDB-lite"/>
    </source>
</evidence>
<dbReference type="Pfam" id="PF05699">
    <property type="entry name" value="Dimer_Tnp_hAT"/>
    <property type="match status" value="1"/>
</dbReference>
<organism evidence="4 5">
    <name type="scientific">Fusarium oxysporum f. sp. cepae</name>
    <dbReference type="NCBI Taxonomy" id="396571"/>
    <lineage>
        <taxon>Eukaryota</taxon>
        <taxon>Fungi</taxon>
        <taxon>Dikarya</taxon>
        <taxon>Ascomycota</taxon>
        <taxon>Pezizomycotina</taxon>
        <taxon>Sordariomycetes</taxon>
        <taxon>Hypocreomycetidae</taxon>
        <taxon>Hypocreales</taxon>
        <taxon>Nectriaceae</taxon>
        <taxon>Fusarium</taxon>
        <taxon>Fusarium oxysporum species complex</taxon>
    </lineage>
</organism>
<dbReference type="EMBL" id="MRCU01000016">
    <property type="protein sequence ID" value="RKK07590.1"/>
    <property type="molecule type" value="Genomic_DNA"/>
</dbReference>
<dbReference type="InterPro" id="IPR008906">
    <property type="entry name" value="HATC_C_dom"/>
</dbReference>
<keyword evidence="1" id="KW-0238">DNA-binding</keyword>
<evidence type="ECO:0000313" key="4">
    <source>
        <dbReference type="EMBL" id="RKK07590.1"/>
    </source>
</evidence>
<dbReference type="PANTHER" id="PTHR47611:SF1">
    <property type="entry name" value="CCHC-TYPE DOMAIN-CONTAINING PROTEIN"/>
    <property type="match status" value="1"/>
</dbReference>
<feature type="compositionally biased region" description="Low complexity" evidence="2">
    <location>
        <begin position="237"/>
        <end position="251"/>
    </location>
</feature>
<protein>
    <recommendedName>
        <fullName evidence="3">HTH CENPB-type domain-containing protein</fullName>
    </recommendedName>
</protein>
<dbReference type="PANTHER" id="PTHR47611">
    <property type="entry name" value="HAT DIMERISATION DOMAIN, C-TERMINAL"/>
    <property type="match status" value="1"/>
</dbReference>
<dbReference type="PROSITE" id="PS51253">
    <property type="entry name" value="HTH_CENPB"/>
    <property type="match status" value="1"/>
</dbReference>
<evidence type="ECO:0000259" key="3">
    <source>
        <dbReference type="PROSITE" id="PS51253"/>
    </source>
</evidence>
<name>A0A3L6MU82_FUSOX</name>